<keyword evidence="1" id="KW-0472">Membrane</keyword>
<evidence type="ECO:0000256" key="1">
    <source>
        <dbReference type="SAM" id="Phobius"/>
    </source>
</evidence>
<proteinExistence type="predicted"/>
<dbReference type="Proteomes" id="UP000230750">
    <property type="component" value="Unassembled WGS sequence"/>
</dbReference>
<dbReference type="EMBL" id="MRZV01000450">
    <property type="protein sequence ID" value="PIK49739.1"/>
    <property type="molecule type" value="Genomic_DNA"/>
</dbReference>
<gene>
    <name evidence="2" type="ORF">BSL78_13415</name>
</gene>
<dbReference type="AlphaFoldDB" id="A0A2G8KNZ9"/>
<keyword evidence="1" id="KW-1133">Transmembrane helix</keyword>
<reference evidence="2 3" key="1">
    <citation type="journal article" date="2017" name="PLoS Biol.">
        <title>The sea cucumber genome provides insights into morphological evolution and visceral regeneration.</title>
        <authorList>
            <person name="Zhang X."/>
            <person name="Sun L."/>
            <person name="Yuan J."/>
            <person name="Sun Y."/>
            <person name="Gao Y."/>
            <person name="Zhang L."/>
            <person name="Li S."/>
            <person name="Dai H."/>
            <person name="Hamel J.F."/>
            <person name="Liu C."/>
            <person name="Yu Y."/>
            <person name="Liu S."/>
            <person name="Lin W."/>
            <person name="Guo K."/>
            <person name="Jin S."/>
            <person name="Xu P."/>
            <person name="Storey K.B."/>
            <person name="Huan P."/>
            <person name="Zhang T."/>
            <person name="Zhou Y."/>
            <person name="Zhang J."/>
            <person name="Lin C."/>
            <person name="Li X."/>
            <person name="Xing L."/>
            <person name="Huo D."/>
            <person name="Sun M."/>
            <person name="Wang L."/>
            <person name="Mercier A."/>
            <person name="Li F."/>
            <person name="Yang H."/>
            <person name="Xiang J."/>
        </authorList>
    </citation>
    <scope>NUCLEOTIDE SEQUENCE [LARGE SCALE GENOMIC DNA]</scope>
    <source>
        <strain evidence="2">Shaxun</strain>
        <tissue evidence="2">Muscle</tissue>
    </source>
</reference>
<keyword evidence="1" id="KW-0812">Transmembrane</keyword>
<comment type="caution">
    <text evidence="2">The sequence shown here is derived from an EMBL/GenBank/DDBJ whole genome shotgun (WGS) entry which is preliminary data.</text>
</comment>
<organism evidence="2 3">
    <name type="scientific">Stichopus japonicus</name>
    <name type="common">Sea cucumber</name>
    <dbReference type="NCBI Taxonomy" id="307972"/>
    <lineage>
        <taxon>Eukaryota</taxon>
        <taxon>Metazoa</taxon>
        <taxon>Echinodermata</taxon>
        <taxon>Eleutherozoa</taxon>
        <taxon>Echinozoa</taxon>
        <taxon>Holothuroidea</taxon>
        <taxon>Aspidochirotacea</taxon>
        <taxon>Aspidochirotida</taxon>
        <taxon>Stichopodidae</taxon>
        <taxon>Apostichopus</taxon>
    </lineage>
</organism>
<evidence type="ECO:0008006" key="4">
    <source>
        <dbReference type="Google" id="ProtNLM"/>
    </source>
</evidence>
<dbReference type="OrthoDB" id="10218638at2759"/>
<sequence length="157" mass="17366">MIRCNAAVWRLNLVLLMTASVAFMFRISGPDDPCEVNITGLWADGLKLSVDPNPPRLDVQETVNMSLYVYEDLWFGTFTVHLENKLSGETYENVGSLCGKHESPLCPLKKGETLSFHETAVIPSTFVDKGIYSGNIKAFNEDDVVILGLYISNCSVS</sequence>
<keyword evidence="3" id="KW-1185">Reference proteome</keyword>
<evidence type="ECO:0000313" key="3">
    <source>
        <dbReference type="Proteomes" id="UP000230750"/>
    </source>
</evidence>
<evidence type="ECO:0000313" key="2">
    <source>
        <dbReference type="EMBL" id="PIK49739.1"/>
    </source>
</evidence>
<protein>
    <recommendedName>
        <fullName evidence="4">MD-2-related lipid-recognition domain-containing protein</fullName>
    </recommendedName>
</protein>
<feature type="transmembrane region" description="Helical" evidence="1">
    <location>
        <begin position="7"/>
        <end position="25"/>
    </location>
</feature>
<accession>A0A2G8KNZ9</accession>
<name>A0A2G8KNZ9_STIJA</name>